<accession>A0ABR1FST2</accession>
<dbReference type="PROSITE" id="PS50115">
    <property type="entry name" value="ARFGAP"/>
    <property type="match status" value="1"/>
</dbReference>
<dbReference type="InterPro" id="IPR001164">
    <property type="entry name" value="ArfGAP_dom"/>
</dbReference>
<evidence type="ECO:0000313" key="9">
    <source>
        <dbReference type="Proteomes" id="UP001363151"/>
    </source>
</evidence>
<feature type="compositionally biased region" description="Basic and acidic residues" evidence="6">
    <location>
        <begin position="155"/>
        <end position="164"/>
    </location>
</feature>
<dbReference type="Pfam" id="PF01412">
    <property type="entry name" value="ArfGap"/>
    <property type="match status" value="1"/>
</dbReference>
<feature type="compositionally biased region" description="Low complexity" evidence="6">
    <location>
        <begin position="366"/>
        <end position="386"/>
    </location>
</feature>
<evidence type="ECO:0000313" key="8">
    <source>
        <dbReference type="EMBL" id="KAK7237649.1"/>
    </source>
</evidence>
<dbReference type="SMART" id="SM00105">
    <property type="entry name" value="ArfGap"/>
    <property type="match status" value="1"/>
</dbReference>
<feature type="compositionally biased region" description="Low complexity" evidence="6">
    <location>
        <begin position="412"/>
        <end position="422"/>
    </location>
</feature>
<keyword evidence="4" id="KW-0862">Zinc</keyword>
<feature type="region of interest" description="Disordered" evidence="6">
    <location>
        <begin position="294"/>
        <end position="445"/>
    </location>
</feature>
<name>A0ABR1FST2_AURAN</name>
<dbReference type="PANTHER" id="PTHR46395">
    <property type="entry name" value="ADP-RIBOSYLATION FACTOR GTPASE-ACTIVATING PROTEIN 1"/>
    <property type="match status" value="1"/>
</dbReference>
<feature type="compositionally biased region" description="Acidic residues" evidence="6">
    <location>
        <begin position="435"/>
        <end position="445"/>
    </location>
</feature>
<sequence>MSMTPAMQAEIKILPGNDRCVDCGGPHPQWASVTFGALMCLECSGAHRGMGVHISFVRSVTMDSWNEKQLALMKGGGNADLIAFWKKHGVDPRMPHNAKYHEPASELYKDRLRAKVEGKPLPTQLPQRKAAPASCYDAPGGGSMSAGGFGGGDTKGAEALKGETEDQYVARQRRLQAEARERMRAKFGGGGMGGVGSNSDYNPATGGYGAGGGLSLGGVGDKLKGWGAAAGAGLGNVGAALGDDERAQQLKAKTAETAQAAWGGLRSWGSKLSEGLKDLTVREDDASDLGSILQQRRSSGALGTGKQMDGVGSGGFGGSRSGSMSGMGSQGSGFGSQGSGFGSQGSGGFGSQNSFATADDGGFGRSESAQSFGSSSHHSGASNASGDLRPEPPARSASNPAPVSALPPPAPVSRSSSAVGAGATPGKPKKLAVDKDDDFFSDFGV</sequence>
<proteinExistence type="predicted"/>
<keyword evidence="1" id="KW-0343">GTPase activation</keyword>
<dbReference type="InterPro" id="IPR037278">
    <property type="entry name" value="ARFGAP/RecO"/>
</dbReference>
<evidence type="ECO:0000256" key="2">
    <source>
        <dbReference type="ARBA" id="ARBA00022723"/>
    </source>
</evidence>
<feature type="domain" description="Arf-GAP" evidence="7">
    <location>
        <begin position="5"/>
        <end position="121"/>
    </location>
</feature>
<dbReference type="SUPFAM" id="SSF57863">
    <property type="entry name" value="ArfGap/RecO-like zinc finger"/>
    <property type="match status" value="1"/>
</dbReference>
<evidence type="ECO:0000256" key="3">
    <source>
        <dbReference type="ARBA" id="ARBA00022771"/>
    </source>
</evidence>
<keyword evidence="3 5" id="KW-0863">Zinc-finger</keyword>
<dbReference type="Gene3D" id="1.10.220.150">
    <property type="entry name" value="Arf GTPase activating protein"/>
    <property type="match status" value="1"/>
</dbReference>
<dbReference type="EMBL" id="JBBJCI010000248">
    <property type="protein sequence ID" value="KAK7237649.1"/>
    <property type="molecule type" value="Genomic_DNA"/>
</dbReference>
<keyword evidence="2" id="KW-0479">Metal-binding</keyword>
<comment type="caution">
    <text evidence="8">The sequence shown here is derived from an EMBL/GenBank/DDBJ whole genome shotgun (WGS) entry which is preliminary data.</text>
</comment>
<dbReference type="CDD" id="cd08830">
    <property type="entry name" value="ArfGap_ArfGap1"/>
    <property type="match status" value="1"/>
</dbReference>
<evidence type="ECO:0000256" key="4">
    <source>
        <dbReference type="ARBA" id="ARBA00022833"/>
    </source>
</evidence>
<organism evidence="8 9">
    <name type="scientific">Aureococcus anophagefferens</name>
    <name type="common">Harmful bloom alga</name>
    <dbReference type="NCBI Taxonomy" id="44056"/>
    <lineage>
        <taxon>Eukaryota</taxon>
        <taxon>Sar</taxon>
        <taxon>Stramenopiles</taxon>
        <taxon>Ochrophyta</taxon>
        <taxon>Pelagophyceae</taxon>
        <taxon>Pelagomonadales</taxon>
        <taxon>Pelagomonadaceae</taxon>
        <taxon>Aureococcus</taxon>
    </lineage>
</organism>
<feature type="compositionally biased region" description="Gly residues" evidence="6">
    <location>
        <begin position="311"/>
        <end position="320"/>
    </location>
</feature>
<evidence type="ECO:0000256" key="1">
    <source>
        <dbReference type="ARBA" id="ARBA00022468"/>
    </source>
</evidence>
<feature type="region of interest" description="Disordered" evidence="6">
    <location>
        <begin position="146"/>
        <end position="168"/>
    </location>
</feature>
<feature type="compositionally biased region" description="Gly residues" evidence="6">
    <location>
        <begin position="328"/>
        <end position="350"/>
    </location>
</feature>
<protein>
    <recommendedName>
        <fullName evidence="7">Arf-GAP domain-containing protein</fullName>
    </recommendedName>
</protein>
<evidence type="ECO:0000256" key="5">
    <source>
        <dbReference type="PROSITE-ProRule" id="PRU00288"/>
    </source>
</evidence>
<evidence type="ECO:0000259" key="7">
    <source>
        <dbReference type="PROSITE" id="PS50115"/>
    </source>
</evidence>
<dbReference type="Proteomes" id="UP001363151">
    <property type="component" value="Unassembled WGS sequence"/>
</dbReference>
<dbReference type="InterPro" id="IPR038508">
    <property type="entry name" value="ArfGAP_dom_sf"/>
</dbReference>
<dbReference type="PANTHER" id="PTHR46395:SF1">
    <property type="entry name" value="ADP-RIBOSYLATION FACTOR GTPASE-ACTIVATING PROTEIN 1"/>
    <property type="match status" value="1"/>
</dbReference>
<gene>
    <name evidence="8" type="ORF">SO694_00098081</name>
</gene>
<keyword evidence="9" id="KW-1185">Reference proteome</keyword>
<reference evidence="8 9" key="1">
    <citation type="submission" date="2024-03" db="EMBL/GenBank/DDBJ databases">
        <title>Aureococcus anophagefferens CCMP1851 and Kratosvirus quantuckense: Draft genome of a second virus-susceptible host strain in the model system.</title>
        <authorList>
            <person name="Chase E."/>
            <person name="Truchon A.R."/>
            <person name="Schepens W."/>
            <person name="Wilhelm S.W."/>
        </authorList>
    </citation>
    <scope>NUCLEOTIDE SEQUENCE [LARGE SCALE GENOMIC DNA]</scope>
    <source>
        <strain evidence="8 9">CCMP1851</strain>
    </source>
</reference>
<dbReference type="PRINTS" id="PR00405">
    <property type="entry name" value="REVINTRACTNG"/>
</dbReference>
<evidence type="ECO:0000256" key="6">
    <source>
        <dbReference type="SAM" id="MobiDB-lite"/>
    </source>
</evidence>